<dbReference type="CDD" id="cd16922">
    <property type="entry name" value="HATPase_EvgS-ArcB-TorS-like"/>
    <property type="match status" value="1"/>
</dbReference>
<gene>
    <name evidence="10" type="ORF">XthCFBP4691_06345</name>
</gene>
<dbReference type="SMART" id="SM00387">
    <property type="entry name" value="HATPase_c"/>
    <property type="match status" value="1"/>
</dbReference>
<evidence type="ECO:0000256" key="4">
    <source>
        <dbReference type="ARBA" id="ARBA00023012"/>
    </source>
</evidence>
<accession>A0A2S6ZHZ4</accession>
<keyword evidence="10" id="KW-0418">Kinase</keyword>
<dbReference type="RefSeq" id="WP_128419643.1">
    <property type="nucleotide sequence ID" value="NZ_CP049017.1"/>
</dbReference>
<dbReference type="AlphaFoldDB" id="A0A2S6ZHZ4"/>
<dbReference type="SUPFAM" id="SSF55785">
    <property type="entry name" value="PYP-like sensor domain (PAS domain)"/>
    <property type="match status" value="2"/>
</dbReference>
<evidence type="ECO:0000259" key="6">
    <source>
        <dbReference type="PROSITE" id="PS50109"/>
    </source>
</evidence>
<dbReference type="PRINTS" id="PR00344">
    <property type="entry name" value="BCTRLSENSOR"/>
</dbReference>
<dbReference type="OrthoDB" id="9816309at2"/>
<dbReference type="SUPFAM" id="SSF55874">
    <property type="entry name" value="ATPase domain of HSP90 chaperone/DNA topoisomerase II/histidine kinase"/>
    <property type="match status" value="1"/>
</dbReference>
<keyword evidence="11" id="KW-1185">Reference proteome</keyword>
<keyword evidence="4" id="KW-0902">Two-component regulatory system</keyword>
<dbReference type="Gene3D" id="3.30.450.20">
    <property type="entry name" value="PAS domain"/>
    <property type="match status" value="2"/>
</dbReference>
<evidence type="ECO:0000313" key="10">
    <source>
        <dbReference type="EMBL" id="PPT91881.1"/>
    </source>
</evidence>
<evidence type="ECO:0000256" key="5">
    <source>
        <dbReference type="PROSITE-ProRule" id="PRU00169"/>
    </source>
</evidence>
<dbReference type="InterPro" id="IPR000014">
    <property type="entry name" value="PAS"/>
</dbReference>
<dbReference type="PANTHER" id="PTHR43547:SF2">
    <property type="entry name" value="HYBRID SIGNAL TRANSDUCTION HISTIDINE KINASE C"/>
    <property type="match status" value="1"/>
</dbReference>
<dbReference type="InterPro" id="IPR005467">
    <property type="entry name" value="His_kinase_dom"/>
</dbReference>
<evidence type="ECO:0000259" key="8">
    <source>
        <dbReference type="PROSITE" id="PS50112"/>
    </source>
</evidence>
<dbReference type="PROSITE" id="PS50112">
    <property type="entry name" value="PAS"/>
    <property type="match status" value="1"/>
</dbReference>
<dbReference type="InterPro" id="IPR003594">
    <property type="entry name" value="HATPase_dom"/>
</dbReference>
<evidence type="ECO:0000256" key="1">
    <source>
        <dbReference type="ARBA" id="ARBA00000085"/>
    </source>
</evidence>
<evidence type="ECO:0000313" key="11">
    <source>
        <dbReference type="Proteomes" id="UP000239898"/>
    </source>
</evidence>
<name>A0A2S6ZHZ4_9XANT</name>
<evidence type="ECO:0000259" key="7">
    <source>
        <dbReference type="PROSITE" id="PS50110"/>
    </source>
</evidence>
<dbReference type="PROSITE" id="PS50109">
    <property type="entry name" value="HIS_KIN"/>
    <property type="match status" value="1"/>
</dbReference>
<dbReference type="InterPro" id="IPR003661">
    <property type="entry name" value="HisK_dim/P_dom"/>
</dbReference>
<dbReference type="PANTHER" id="PTHR43547">
    <property type="entry name" value="TWO-COMPONENT HISTIDINE KINASE"/>
    <property type="match status" value="1"/>
</dbReference>
<reference evidence="10 11" key="1">
    <citation type="submission" date="2016-08" db="EMBL/GenBank/DDBJ databases">
        <title>Evolution of the type three secretion system and type three effector repertoires in Xanthomonas.</title>
        <authorList>
            <person name="Merda D."/>
            <person name="Briand M."/>
            <person name="Bosis E."/>
            <person name="Rousseau C."/>
            <person name="Portier P."/>
            <person name="Jacques M.-A."/>
            <person name="Fischer-Le Saux M."/>
        </authorList>
    </citation>
    <scope>NUCLEOTIDE SEQUENCE [LARGE SCALE GENOMIC DNA]</scope>
    <source>
        <strain evidence="10 11">CFBP 4691</strain>
    </source>
</reference>
<proteinExistence type="predicted"/>
<organism evidence="10 11">
    <name type="scientific">Xanthomonas theicola</name>
    <dbReference type="NCBI Taxonomy" id="56464"/>
    <lineage>
        <taxon>Bacteria</taxon>
        <taxon>Pseudomonadati</taxon>
        <taxon>Pseudomonadota</taxon>
        <taxon>Gammaproteobacteria</taxon>
        <taxon>Lysobacterales</taxon>
        <taxon>Lysobacteraceae</taxon>
        <taxon>Xanthomonas</taxon>
    </lineage>
</organism>
<dbReference type="FunFam" id="3.30.565.10:FF:000010">
    <property type="entry name" value="Sensor histidine kinase RcsC"/>
    <property type="match status" value="1"/>
</dbReference>
<feature type="domain" description="PAS" evidence="8">
    <location>
        <begin position="141"/>
        <end position="212"/>
    </location>
</feature>
<dbReference type="InterPro" id="IPR000700">
    <property type="entry name" value="PAS-assoc_C"/>
</dbReference>
<dbReference type="EMBL" id="MIGX01000020">
    <property type="protein sequence ID" value="PPT91881.1"/>
    <property type="molecule type" value="Genomic_DNA"/>
</dbReference>
<evidence type="ECO:0000256" key="3">
    <source>
        <dbReference type="ARBA" id="ARBA00022553"/>
    </source>
</evidence>
<dbReference type="NCBIfam" id="TIGR00229">
    <property type="entry name" value="sensory_box"/>
    <property type="match status" value="1"/>
</dbReference>
<dbReference type="EC" id="2.7.13.3" evidence="2"/>
<keyword evidence="3 5" id="KW-0597">Phosphoprotein</keyword>
<dbReference type="PROSITE" id="PS50110">
    <property type="entry name" value="RESPONSE_REGULATORY"/>
    <property type="match status" value="1"/>
</dbReference>
<evidence type="ECO:0000256" key="2">
    <source>
        <dbReference type="ARBA" id="ARBA00012438"/>
    </source>
</evidence>
<dbReference type="SMART" id="SM00086">
    <property type="entry name" value="PAC"/>
    <property type="match status" value="1"/>
</dbReference>
<dbReference type="GO" id="GO:0000155">
    <property type="term" value="F:phosphorelay sensor kinase activity"/>
    <property type="evidence" value="ECO:0007669"/>
    <property type="project" value="InterPro"/>
</dbReference>
<dbReference type="Proteomes" id="UP000239898">
    <property type="component" value="Unassembled WGS sequence"/>
</dbReference>
<dbReference type="SUPFAM" id="SSF47384">
    <property type="entry name" value="Homodimeric domain of signal transducing histidine kinase"/>
    <property type="match status" value="1"/>
</dbReference>
<evidence type="ECO:0000259" key="9">
    <source>
        <dbReference type="PROSITE" id="PS50113"/>
    </source>
</evidence>
<dbReference type="SMART" id="SM00448">
    <property type="entry name" value="REC"/>
    <property type="match status" value="1"/>
</dbReference>
<dbReference type="Gene3D" id="3.30.565.10">
    <property type="entry name" value="Histidine kinase-like ATPase, C-terminal domain"/>
    <property type="match status" value="1"/>
</dbReference>
<keyword evidence="10" id="KW-0808">Transferase</keyword>
<dbReference type="InterPro" id="IPR011006">
    <property type="entry name" value="CheY-like_superfamily"/>
</dbReference>
<dbReference type="Gene3D" id="1.10.287.130">
    <property type="match status" value="1"/>
</dbReference>
<protein>
    <recommendedName>
        <fullName evidence="2">histidine kinase</fullName>
        <ecNumber evidence="2">2.7.13.3</ecNumber>
    </recommendedName>
</protein>
<dbReference type="InterPro" id="IPR035965">
    <property type="entry name" value="PAS-like_dom_sf"/>
</dbReference>
<dbReference type="InterPro" id="IPR001789">
    <property type="entry name" value="Sig_transdc_resp-reg_receiver"/>
</dbReference>
<dbReference type="Pfam" id="PF08448">
    <property type="entry name" value="PAS_4"/>
    <property type="match status" value="1"/>
</dbReference>
<comment type="catalytic activity">
    <reaction evidence="1">
        <text>ATP + protein L-histidine = ADP + protein N-phospho-L-histidine.</text>
        <dbReference type="EC" id="2.7.13.3"/>
    </reaction>
</comment>
<dbReference type="Pfam" id="PF02518">
    <property type="entry name" value="HATPase_c"/>
    <property type="match status" value="1"/>
</dbReference>
<dbReference type="SMART" id="SM00091">
    <property type="entry name" value="PAS"/>
    <property type="match status" value="1"/>
</dbReference>
<dbReference type="InterPro" id="IPR036890">
    <property type="entry name" value="HATPase_C_sf"/>
</dbReference>
<feature type="domain" description="Histidine kinase" evidence="6">
    <location>
        <begin position="292"/>
        <end position="512"/>
    </location>
</feature>
<dbReference type="InterPro" id="IPR036097">
    <property type="entry name" value="HisK_dim/P_sf"/>
</dbReference>
<dbReference type="Pfam" id="PF00072">
    <property type="entry name" value="Response_reg"/>
    <property type="match status" value="1"/>
</dbReference>
<dbReference type="CDD" id="cd00130">
    <property type="entry name" value="PAS"/>
    <property type="match status" value="1"/>
</dbReference>
<dbReference type="Gene3D" id="3.40.50.2300">
    <property type="match status" value="1"/>
</dbReference>
<dbReference type="CDD" id="cd00082">
    <property type="entry name" value="HisKA"/>
    <property type="match status" value="1"/>
</dbReference>
<dbReference type="InterPro" id="IPR013656">
    <property type="entry name" value="PAS_4"/>
</dbReference>
<dbReference type="SMART" id="SM00388">
    <property type="entry name" value="HisKA"/>
    <property type="match status" value="1"/>
</dbReference>
<feature type="domain" description="Response regulatory" evidence="7">
    <location>
        <begin position="542"/>
        <end position="662"/>
    </location>
</feature>
<dbReference type="InterPro" id="IPR004358">
    <property type="entry name" value="Sig_transdc_His_kin-like_C"/>
</dbReference>
<comment type="caution">
    <text evidence="10">The sequence shown here is derived from an EMBL/GenBank/DDBJ whole genome shotgun (WGS) entry which is preliminary data.</text>
</comment>
<sequence>MHVSTESSSSSCTPDLHYREIFDKIDSGFCVVQVLFDGEGRVADYVFLQVNLAFERETGMRDVVGRRVRELSPTQEEHWFRMFGDVALSGRSAKFENYAAALGRWWAVDAFRVGAPEQRLVAMQFLDITERKRVERDLAESEARFSALAEGLPMPVWVLDATGQLRFTNSAYADFFGIGAQADGTRPGWGEVLHPEDAGAFAFELRGALDEQRNLRALVRARRHDGEWRWIELTAVPRYAAEGEFIGLAGSSQDVTERRDIELAREQLLESERSARGAAESMARLKDEFLATLSHELRTPLTTILGWSDLLLQRLPPGDPSSKGLSVIASSARAQQRLISDMLDLSSMLLGKVQLEVEALDLAEQVHEALRAQEPVAEGKDQILTLRAPAHRSLVLGDATRLQQVFWNLLSNAIKFTPAHGRIELAIDVDADGEHATVAVRDSGDGIPPEFLPHLFGRFRQADGTTTRLHDGLGLGLAIVQQLVEMHGGQVSAASDGRGCGSVFTVRLPLHRDEPGTRPLREVRAFAMAERVVEAHALKGMRLLAVEDQPEMLDYLRRLLEEQGAEVVTASSASEALEVLDGGHHRIDVMLTDIGMPGMDGYGLIRTIRENMGLQAAELPAVAVTALARADDRRRALQCGFQEHLAKPYSVAQLVSAVRFARQQ</sequence>
<feature type="domain" description="PAC" evidence="9">
    <location>
        <begin position="215"/>
        <end position="267"/>
    </location>
</feature>
<dbReference type="Pfam" id="PF00512">
    <property type="entry name" value="HisKA"/>
    <property type="match status" value="1"/>
</dbReference>
<dbReference type="InterPro" id="IPR001610">
    <property type="entry name" value="PAC"/>
</dbReference>
<dbReference type="PROSITE" id="PS50113">
    <property type="entry name" value="PAC"/>
    <property type="match status" value="1"/>
</dbReference>
<dbReference type="SUPFAM" id="SSF52172">
    <property type="entry name" value="CheY-like"/>
    <property type="match status" value="1"/>
</dbReference>
<feature type="modified residue" description="4-aspartylphosphate" evidence="5">
    <location>
        <position position="593"/>
    </location>
</feature>